<dbReference type="EMBL" id="FXTN01000001">
    <property type="protein sequence ID" value="SMO38596.1"/>
    <property type="molecule type" value="Genomic_DNA"/>
</dbReference>
<proteinExistence type="predicted"/>
<dbReference type="AlphaFoldDB" id="A0A521AUU1"/>
<evidence type="ECO:0000313" key="4">
    <source>
        <dbReference type="Proteomes" id="UP000320300"/>
    </source>
</evidence>
<organism evidence="3 4">
    <name type="scientific">Pedobacter westerhofensis</name>
    <dbReference type="NCBI Taxonomy" id="425512"/>
    <lineage>
        <taxon>Bacteria</taxon>
        <taxon>Pseudomonadati</taxon>
        <taxon>Bacteroidota</taxon>
        <taxon>Sphingobacteriia</taxon>
        <taxon>Sphingobacteriales</taxon>
        <taxon>Sphingobacteriaceae</taxon>
        <taxon>Pedobacter</taxon>
    </lineage>
</organism>
<dbReference type="Gene3D" id="3.40.50.850">
    <property type="entry name" value="Isochorismatase-like"/>
    <property type="match status" value="1"/>
</dbReference>
<accession>A0A521AUU1</accession>
<dbReference type="InterPro" id="IPR036380">
    <property type="entry name" value="Isochorismatase-like_sf"/>
</dbReference>
<dbReference type="Pfam" id="PF00857">
    <property type="entry name" value="Isochorismatase"/>
    <property type="match status" value="1"/>
</dbReference>
<dbReference type="RefSeq" id="WP_142526553.1">
    <property type="nucleotide sequence ID" value="NZ_CBCSJO010000002.1"/>
</dbReference>
<dbReference type="GO" id="GO:0016787">
    <property type="term" value="F:hydrolase activity"/>
    <property type="evidence" value="ECO:0007669"/>
    <property type="project" value="UniProtKB-KW"/>
</dbReference>
<evidence type="ECO:0000259" key="2">
    <source>
        <dbReference type="Pfam" id="PF00857"/>
    </source>
</evidence>
<dbReference type="PANTHER" id="PTHR43540">
    <property type="entry name" value="PEROXYUREIDOACRYLATE/UREIDOACRYLATE AMIDOHYDROLASE-RELATED"/>
    <property type="match status" value="1"/>
</dbReference>
<dbReference type="CDD" id="cd01014">
    <property type="entry name" value="nicotinamidase_related"/>
    <property type="match status" value="1"/>
</dbReference>
<dbReference type="InterPro" id="IPR050272">
    <property type="entry name" value="Isochorismatase-like_hydrls"/>
</dbReference>
<dbReference type="Proteomes" id="UP000320300">
    <property type="component" value="Unassembled WGS sequence"/>
</dbReference>
<gene>
    <name evidence="3" type="ORF">SAMN06265348_101469</name>
</gene>
<dbReference type="InterPro" id="IPR000868">
    <property type="entry name" value="Isochorismatase-like_dom"/>
</dbReference>
<dbReference type="SUPFAM" id="SSF52499">
    <property type="entry name" value="Isochorismatase-like hydrolases"/>
    <property type="match status" value="1"/>
</dbReference>
<sequence>MKITKKDFPALILIDFQKAFEDEEYWGGSRNNPFAEENAMKLLNYWRANKLPLFHIQHISVNPEAKHGLNNPGHVFKDMLKPLAGEVIIQKSVNSAFIGTDLKEQLDQNGIHTVVIAGLTTDHCVSTTTRMSGNFGYDTYILADATATFGKKGINGEHYSGETMHLTALAQLNQEFATVVLTQELIEDLEAGAEN</sequence>
<dbReference type="OrthoDB" id="9791276at2"/>
<name>A0A521AUU1_9SPHI</name>
<dbReference type="PANTHER" id="PTHR43540:SF1">
    <property type="entry name" value="ISOCHORISMATASE HYDROLASE"/>
    <property type="match status" value="1"/>
</dbReference>
<keyword evidence="4" id="KW-1185">Reference proteome</keyword>
<feature type="domain" description="Isochorismatase-like" evidence="2">
    <location>
        <begin position="10"/>
        <end position="184"/>
    </location>
</feature>
<evidence type="ECO:0000256" key="1">
    <source>
        <dbReference type="ARBA" id="ARBA00022801"/>
    </source>
</evidence>
<protein>
    <submittedName>
        <fullName evidence="3">Nicotinamidase-related amidase</fullName>
    </submittedName>
</protein>
<reference evidence="3 4" key="1">
    <citation type="submission" date="2017-05" db="EMBL/GenBank/DDBJ databases">
        <authorList>
            <person name="Varghese N."/>
            <person name="Submissions S."/>
        </authorList>
    </citation>
    <scope>NUCLEOTIDE SEQUENCE [LARGE SCALE GENOMIC DNA]</scope>
    <source>
        <strain evidence="3 4">DSM 19036</strain>
    </source>
</reference>
<keyword evidence="1" id="KW-0378">Hydrolase</keyword>
<evidence type="ECO:0000313" key="3">
    <source>
        <dbReference type="EMBL" id="SMO38596.1"/>
    </source>
</evidence>